<reference evidence="3 4" key="1">
    <citation type="journal article" date="2015" name="Nature">
        <title>rRNA introns, odd ribosomes, and small enigmatic genomes across a large radiation of phyla.</title>
        <authorList>
            <person name="Brown C.T."/>
            <person name="Hug L.A."/>
            <person name="Thomas B.C."/>
            <person name="Sharon I."/>
            <person name="Castelle C.J."/>
            <person name="Singh A."/>
            <person name="Wilkins M.J."/>
            <person name="Williams K.H."/>
            <person name="Banfield J.F."/>
        </authorList>
    </citation>
    <scope>NUCLEOTIDE SEQUENCE [LARGE SCALE GENOMIC DNA]</scope>
</reference>
<dbReference type="SUPFAM" id="SSF52972">
    <property type="entry name" value="ITPase-like"/>
    <property type="match status" value="1"/>
</dbReference>
<comment type="similarity">
    <text evidence="1">Belongs to the HAM1 NTPase family.</text>
</comment>
<sequence length="173" mass="20696">MKRFFDKGEIDLKQYDIDMPESRSEEGEEIAKEKAEFAFSKLRKPLFVLDGSFQIRALNNFPKSYVKFTDRYIGAEGILKLMEGKKDRYWEFLNILCYKDSEFENLFTGTQRGQIVQKLTHSKKGQIRDFDRVLVPEGYNKTFAEFTKKEIKEYDDKVWPEVVVKFIDWYKHK</sequence>
<evidence type="ECO:0000256" key="2">
    <source>
        <dbReference type="ARBA" id="ARBA00022801"/>
    </source>
</evidence>
<dbReference type="EMBL" id="LBWA01000003">
    <property type="protein sequence ID" value="KKQ98425.1"/>
    <property type="molecule type" value="Genomic_DNA"/>
</dbReference>
<comment type="caution">
    <text evidence="3">The sequence shown here is derived from an EMBL/GenBank/DDBJ whole genome shotgun (WGS) entry which is preliminary data.</text>
</comment>
<dbReference type="InterPro" id="IPR002637">
    <property type="entry name" value="RdgB/HAM1"/>
</dbReference>
<proteinExistence type="inferred from homology"/>
<dbReference type="Pfam" id="PF01725">
    <property type="entry name" value="Ham1p_like"/>
    <property type="match status" value="1"/>
</dbReference>
<evidence type="ECO:0000313" key="3">
    <source>
        <dbReference type="EMBL" id="KKQ98425.1"/>
    </source>
</evidence>
<evidence type="ECO:0000313" key="4">
    <source>
        <dbReference type="Proteomes" id="UP000034325"/>
    </source>
</evidence>
<accession>A0A0G0MDL2</accession>
<keyword evidence="2" id="KW-0378">Hydrolase</keyword>
<evidence type="ECO:0000256" key="1">
    <source>
        <dbReference type="ARBA" id="ARBA00008023"/>
    </source>
</evidence>
<dbReference type="Proteomes" id="UP000034325">
    <property type="component" value="Unassembled WGS sequence"/>
</dbReference>
<dbReference type="GO" id="GO:0009143">
    <property type="term" value="P:nucleoside triphosphate catabolic process"/>
    <property type="evidence" value="ECO:0007669"/>
    <property type="project" value="InterPro"/>
</dbReference>
<name>A0A0G0MDL2_9BACT</name>
<dbReference type="Gene3D" id="3.90.950.10">
    <property type="match status" value="1"/>
</dbReference>
<dbReference type="PANTHER" id="PTHR11067:SF9">
    <property type="entry name" value="INOSINE TRIPHOSPHATE PYROPHOSPHATASE"/>
    <property type="match status" value="1"/>
</dbReference>
<dbReference type="InterPro" id="IPR029001">
    <property type="entry name" value="ITPase-like_fam"/>
</dbReference>
<dbReference type="GO" id="GO:0005737">
    <property type="term" value="C:cytoplasm"/>
    <property type="evidence" value="ECO:0007669"/>
    <property type="project" value="TreeGrafter"/>
</dbReference>
<organism evidence="3 4">
    <name type="scientific">Candidatus Woesebacteria bacterium GW2011_GWA1_39_12</name>
    <dbReference type="NCBI Taxonomy" id="1618549"/>
    <lineage>
        <taxon>Bacteria</taxon>
        <taxon>Candidatus Woeseibacteriota</taxon>
    </lineage>
</organism>
<protein>
    <submittedName>
        <fullName evidence="3">Non-canonical purine NTP pyrophosphatase</fullName>
    </submittedName>
</protein>
<dbReference type="AlphaFoldDB" id="A0A0G0MDL2"/>
<dbReference type="GO" id="GO:0047429">
    <property type="term" value="F:nucleoside triphosphate diphosphatase activity"/>
    <property type="evidence" value="ECO:0007669"/>
    <property type="project" value="InterPro"/>
</dbReference>
<gene>
    <name evidence="3" type="ORF">UT23_C0003G0052</name>
</gene>
<dbReference type="PANTHER" id="PTHR11067">
    <property type="entry name" value="INOSINE TRIPHOSPHATE PYROPHOSPHATASE/HAM1 PROTEIN"/>
    <property type="match status" value="1"/>
</dbReference>